<keyword evidence="5" id="KW-0804">Transcription</keyword>
<dbReference type="GO" id="GO:0005634">
    <property type="term" value="C:nucleus"/>
    <property type="evidence" value="ECO:0007669"/>
    <property type="project" value="UniProtKB-SubCell"/>
</dbReference>
<evidence type="ECO:0000256" key="2">
    <source>
        <dbReference type="ARBA" id="ARBA00023242"/>
    </source>
</evidence>
<dbReference type="RefSeq" id="XP_011130238.1">
    <property type="nucleotide sequence ID" value="XM_011131936.1"/>
</dbReference>
<dbReference type="InterPro" id="IPR005574">
    <property type="entry name" value="Rpb4/RPC9"/>
</dbReference>
<dbReference type="SUPFAM" id="SSF47819">
    <property type="entry name" value="HRDC-like"/>
    <property type="match status" value="1"/>
</dbReference>
<dbReference type="InterPro" id="IPR045222">
    <property type="entry name" value="Rpb4-like"/>
</dbReference>
<dbReference type="AlphaFoldDB" id="A0A023B7I3"/>
<dbReference type="SMART" id="SM00657">
    <property type="entry name" value="RPOL4c"/>
    <property type="match status" value="1"/>
</dbReference>
<gene>
    <name evidence="5" type="ORF">GNI_068800</name>
</gene>
<accession>A0A023B7I3</accession>
<protein>
    <submittedName>
        <fullName evidence="5">DNA-directed RNA polymerase II subunit RPB4</fullName>
    </submittedName>
</protein>
<dbReference type="GO" id="GO:0000428">
    <property type="term" value="C:DNA-directed RNA polymerase complex"/>
    <property type="evidence" value="ECO:0007669"/>
    <property type="project" value="UniProtKB-KW"/>
</dbReference>
<dbReference type="eggNOG" id="KOG2351">
    <property type="taxonomic scope" value="Eukaryota"/>
</dbReference>
<evidence type="ECO:0000313" key="5">
    <source>
        <dbReference type="EMBL" id="EZG67405.1"/>
    </source>
</evidence>
<evidence type="ECO:0000313" key="6">
    <source>
        <dbReference type="Proteomes" id="UP000019763"/>
    </source>
</evidence>
<dbReference type="GeneID" id="22912523"/>
<dbReference type="Pfam" id="PF03874">
    <property type="entry name" value="RNA_pol_Rpb4"/>
    <property type="match status" value="1"/>
</dbReference>
<comment type="similarity">
    <text evidence="3">Belongs to the eukaryotic RPB4 RNA polymerase subunit family.</text>
</comment>
<sequence length="125" mass="14150">MLMYLASLELEVARCLNLCELELILADQMKINSRRDPQAQAIMKASFDYAHKFGQIKNREAVVQLRNQLEASKANFTEFEMASIVNLMPATAEEAKALIPSLTRLSDEILSKVLADMARFHLFAM</sequence>
<dbReference type="InterPro" id="IPR006590">
    <property type="entry name" value="RNA_pol_Rpb4/RPC9_core"/>
</dbReference>
<keyword evidence="6" id="KW-1185">Reference proteome</keyword>
<evidence type="ECO:0000256" key="1">
    <source>
        <dbReference type="ARBA" id="ARBA00004123"/>
    </source>
</evidence>
<name>A0A023B7I3_GRENI</name>
<feature type="domain" description="RNA polymerase Rpb4/RPC9 core" evidence="4">
    <location>
        <begin position="8"/>
        <end position="124"/>
    </location>
</feature>
<dbReference type="OMA" id="PEFKNCK"/>
<evidence type="ECO:0000259" key="4">
    <source>
        <dbReference type="SMART" id="SM00657"/>
    </source>
</evidence>
<comment type="subcellular location">
    <subcellularLocation>
        <location evidence="1">Nucleus</location>
    </subcellularLocation>
</comment>
<dbReference type="PANTHER" id="PTHR21297">
    <property type="entry name" value="DNA-DIRECTED RNA POLYMERASE II"/>
    <property type="match status" value="1"/>
</dbReference>
<dbReference type="InterPro" id="IPR038324">
    <property type="entry name" value="Rpb4/RPC9_sf"/>
</dbReference>
<dbReference type="GO" id="GO:0000166">
    <property type="term" value="F:nucleotide binding"/>
    <property type="evidence" value="ECO:0007669"/>
    <property type="project" value="InterPro"/>
</dbReference>
<keyword evidence="5" id="KW-0240">DNA-directed RNA polymerase</keyword>
<evidence type="ECO:0000256" key="3">
    <source>
        <dbReference type="ARBA" id="ARBA00025724"/>
    </source>
</evidence>
<dbReference type="InterPro" id="IPR010997">
    <property type="entry name" value="HRDC-like_sf"/>
</dbReference>
<comment type="caution">
    <text evidence="5">The sequence shown here is derived from an EMBL/GenBank/DDBJ whole genome shotgun (WGS) entry which is preliminary data.</text>
</comment>
<dbReference type="GO" id="GO:0006352">
    <property type="term" value="P:DNA-templated transcription initiation"/>
    <property type="evidence" value="ECO:0007669"/>
    <property type="project" value="InterPro"/>
</dbReference>
<dbReference type="Proteomes" id="UP000019763">
    <property type="component" value="Unassembled WGS sequence"/>
</dbReference>
<dbReference type="VEuPathDB" id="CryptoDB:GNI_068800"/>
<keyword evidence="2" id="KW-0539">Nucleus</keyword>
<dbReference type="EMBL" id="AFNH02000517">
    <property type="protein sequence ID" value="EZG67405.1"/>
    <property type="molecule type" value="Genomic_DNA"/>
</dbReference>
<dbReference type="OrthoDB" id="2186918at2759"/>
<reference evidence="5" key="1">
    <citation type="submission" date="2013-12" db="EMBL/GenBank/DDBJ databases">
        <authorList>
            <person name="Omoto C.K."/>
            <person name="Sibley D."/>
            <person name="Venepally P."/>
            <person name="Hadjithomas M."/>
            <person name="Karamycheva S."/>
            <person name="Brunk B."/>
            <person name="Roos D."/>
            <person name="Caler E."/>
            <person name="Lorenzi H."/>
        </authorList>
    </citation>
    <scope>NUCLEOTIDE SEQUENCE</scope>
</reference>
<proteinExistence type="inferred from homology"/>
<organism evidence="5 6">
    <name type="scientific">Gregarina niphandrodes</name>
    <name type="common">Septate eugregarine</name>
    <dbReference type="NCBI Taxonomy" id="110365"/>
    <lineage>
        <taxon>Eukaryota</taxon>
        <taxon>Sar</taxon>
        <taxon>Alveolata</taxon>
        <taxon>Apicomplexa</taxon>
        <taxon>Conoidasida</taxon>
        <taxon>Gregarinasina</taxon>
        <taxon>Eugregarinorida</taxon>
        <taxon>Gregarinidae</taxon>
        <taxon>Gregarina</taxon>
    </lineage>
</organism>
<dbReference type="Gene3D" id="1.20.1250.40">
    <property type="match status" value="1"/>
</dbReference>